<sequence>MRRNSTRHKSHSPPRRITRSRSRTPWSRIRPSDSQQNDQRASTSRDNQRSNQNQSVRQSRPTTRSTTSAQTQRSMTTVRRSRSRTVRFTSPSRQGRSDNRTSRTHSTSNRSRRSQSASRAMSQPRDSVSDRYKKSSRWMALACLRSAFIVDRDADAEYPDFNTTGYTPKILQTIKELTKPVKVWNVNTMIIPRKTLMPSSENYRGLDDKINHLVIPDFDANGKRQALCTVQIPTIPNFTGQLFVDIQTTSAKRIIEKAHERINGTNTVYDVLDTSSRKYLISGDDDAVVKRELDFFAAQNSRKAHDDREKAPKNGYLPVRIYKMSDSEEEPFDNLQKAVKTSSILIIEGLCDVIGLRRKAFTLRELLKAMPDYNVNVARQIPGPPEVNMMTVYDKKLEEKSQGWRANAIHHDVSLESFVDYYETTTALSIKALQSIKANPENAESIVDKLQKELKSATLPLPRGPHIHPDATVIAFGTNIDINPENKNHQLKLQLKNVDKLPKFLRPTKDGDLMDHVPETLAGINTLQVYAKVPGVKTYPHIENGCLESVNINLGPGNSVWYSVPLEFSAKLQELAREKMSSREKEEFFEHAFWPNEEECIARGIPIQKFVQRPFDTVYVGAGTYHWVMATGFSIQIAWNVASKCFRQLAMVAITHDHYLANKYVSLIPIEPMIWNMVMNNTDMDDKMKRLVKGMLCRSLANCKFELDYVEKHNIKKSYVQKANGFSRIERCHKCDMVVFNLLPTDTIPHVFCFQCLKPSNIDTVYQRYSLKKLSDLYDSVHLD</sequence>
<evidence type="ECO:0000259" key="5">
    <source>
        <dbReference type="PROSITE" id="PS51184"/>
    </source>
</evidence>
<proteinExistence type="inferred from homology"/>
<feature type="compositionally biased region" description="Polar residues" evidence="4">
    <location>
        <begin position="33"/>
        <end position="42"/>
    </location>
</feature>
<reference evidence="7" key="1">
    <citation type="submission" date="2017-10" db="EMBL/GenBank/DDBJ databases">
        <title>Rapid genome shrinkage in a self-fertile nematode reveals novel sperm competition proteins.</title>
        <authorList>
            <person name="Yin D."/>
            <person name="Schwarz E.M."/>
            <person name="Thomas C.G."/>
            <person name="Felde R.L."/>
            <person name="Korf I.F."/>
            <person name="Cutter A.D."/>
            <person name="Schartner C.M."/>
            <person name="Ralston E.J."/>
            <person name="Meyer B.J."/>
            <person name="Haag E.S."/>
        </authorList>
    </citation>
    <scope>NUCLEOTIDE SEQUENCE [LARGE SCALE GENOMIC DNA]</scope>
    <source>
        <strain evidence="7">JU1422</strain>
    </source>
</reference>
<dbReference type="GO" id="GO:0044666">
    <property type="term" value="C:MLL3/4 complex"/>
    <property type="evidence" value="ECO:0007669"/>
    <property type="project" value="TreeGrafter"/>
</dbReference>
<dbReference type="PANTHER" id="PTHR14017">
    <property type="entry name" value="LYSINE-SPECIFIC DEMETHYLASE"/>
    <property type="match status" value="1"/>
</dbReference>
<keyword evidence="7" id="KW-1185">Reference proteome</keyword>
<evidence type="ECO:0000256" key="1">
    <source>
        <dbReference type="ARBA" id="ARBA00004123"/>
    </source>
</evidence>
<protein>
    <recommendedName>
        <fullName evidence="5">JmjC domain-containing protein</fullName>
    </recommendedName>
</protein>
<dbReference type="GO" id="GO:0000978">
    <property type="term" value="F:RNA polymerase II cis-regulatory region sequence-specific DNA binding"/>
    <property type="evidence" value="ECO:0007669"/>
    <property type="project" value="TreeGrafter"/>
</dbReference>
<dbReference type="Gene3D" id="2.60.120.650">
    <property type="entry name" value="Cupin"/>
    <property type="match status" value="1"/>
</dbReference>
<dbReference type="InterPro" id="IPR051630">
    <property type="entry name" value="Corepressor-Demethylase"/>
</dbReference>
<feature type="region of interest" description="Disordered" evidence="4">
    <location>
        <begin position="1"/>
        <end position="132"/>
    </location>
</feature>
<feature type="compositionally biased region" description="Low complexity" evidence="4">
    <location>
        <begin position="104"/>
        <end position="125"/>
    </location>
</feature>
<feature type="compositionally biased region" description="Basic residues" evidence="4">
    <location>
        <begin position="1"/>
        <end position="22"/>
    </location>
</feature>
<dbReference type="InterPro" id="IPR003347">
    <property type="entry name" value="JmjC_dom"/>
</dbReference>
<dbReference type="GO" id="GO:0010468">
    <property type="term" value="P:regulation of gene expression"/>
    <property type="evidence" value="ECO:0007669"/>
    <property type="project" value="TreeGrafter"/>
</dbReference>
<dbReference type="SUPFAM" id="SSF51197">
    <property type="entry name" value="Clavaminate synthase-like"/>
    <property type="match status" value="1"/>
</dbReference>
<dbReference type="Pfam" id="PF02373">
    <property type="entry name" value="JmjC"/>
    <property type="match status" value="1"/>
</dbReference>
<dbReference type="GO" id="GO:0031490">
    <property type="term" value="F:chromatin DNA binding"/>
    <property type="evidence" value="ECO:0007669"/>
    <property type="project" value="TreeGrafter"/>
</dbReference>
<evidence type="ECO:0000256" key="3">
    <source>
        <dbReference type="ARBA" id="ARBA00034483"/>
    </source>
</evidence>
<feature type="compositionally biased region" description="Low complexity" evidence="4">
    <location>
        <begin position="49"/>
        <end position="78"/>
    </location>
</feature>
<dbReference type="AlphaFoldDB" id="A0A2G5SKW2"/>
<dbReference type="EMBL" id="PDUG01000006">
    <property type="protein sequence ID" value="PIC15688.1"/>
    <property type="molecule type" value="Genomic_DNA"/>
</dbReference>
<dbReference type="PROSITE" id="PS51184">
    <property type="entry name" value="JMJC"/>
    <property type="match status" value="1"/>
</dbReference>
<dbReference type="Gene3D" id="2.10.110.20">
    <property type="match status" value="1"/>
</dbReference>
<gene>
    <name evidence="6" type="primary">Cnig_chr_X.g22562</name>
    <name evidence="6" type="ORF">B9Z55_022562</name>
</gene>
<evidence type="ECO:0000313" key="6">
    <source>
        <dbReference type="EMBL" id="PIC15688.1"/>
    </source>
</evidence>
<comment type="caution">
    <text evidence="6">The sequence shown here is derived from an EMBL/GenBank/DDBJ whole genome shotgun (WGS) entry which is preliminary data.</text>
</comment>
<feature type="domain" description="JmjC" evidence="5">
    <location>
        <begin position="490"/>
        <end position="658"/>
    </location>
</feature>
<evidence type="ECO:0000256" key="4">
    <source>
        <dbReference type="SAM" id="MobiDB-lite"/>
    </source>
</evidence>
<keyword evidence="2" id="KW-0539">Nucleus</keyword>
<dbReference type="GO" id="GO:0071558">
    <property type="term" value="F:histone H3K27me2/H3K27me3 demethylase activity"/>
    <property type="evidence" value="ECO:0007669"/>
    <property type="project" value="TreeGrafter"/>
</dbReference>
<dbReference type="Gene3D" id="1.20.58.1370">
    <property type="match status" value="1"/>
</dbReference>
<evidence type="ECO:0000313" key="7">
    <source>
        <dbReference type="Proteomes" id="UP000230233"/>
    </source>
</evidence>
<dbReference type="Proteomes" id="UP000230233">
    <property type="component" value="Chromosome X"/>
</dbReference>
<dbReference type="PANTHER" id="PTHR14017:SF14">
    <property type="entry name" value="JMJC DOMAIN-CONTAINING PROTEIN"/>
    <property type="match status" value="1"/>
</dbReference>
<organism evidence="6 7">
    <name type="scientific">Caenorhabditis nigoni</name>
    <dbReference type="NCBI Taxonomy" id="1611254"/>
    <lineage>
        <taxon>Eukaryota</taxon>
        <taxon>Metazoa</taxon>
        <taxon>Ecdysozoa</taxon>
        <taxon>Nematoda</taxon>
        <taxon>Chromadorea</taxon>
        <taxon>Rhabditida</taxon>
        <taxon>Rhabditina</taxon>
        <taxon>Rhabditomorpha</taxon>
        <taxon>Rhabditoidea</taxon>
        <taxon>Rhabditidae</taxon>
        <taxon>Peloderinae</taxon>
        <taxon>Caenorhabditis</taxon>
    </lineage>
</organism>
<evidence type="ECO:0000256" key="2">
    <source>
        <dbReference type="ARBA" id="ARBA00023242"/>
    </source>
</evidence>
<dbReference type="OrthoDB" id="418911at2759"/>
<dbReference type="InterPro" id="IPR046941">
    <property type="entry name" value="KDM6_GATAL_sf"/>
</dbReference>
<dbReference type="SMART" id="SM00558">
    <property type="entry name" value="JmjC"/>
    <property type="match status" value="1"/>
</dbReference>
<name>A0A2G5SKW2_9PELO</name>
<comment type="similarity">
    <text evidence="3">Belongs to the UTX family.</text>
</comment>
<comment type="subcellular location">
    <subcellularLocation>
        <location evidence="1">Nucleus</location>
    </subcellularLocation>
</comment>
<dbReference type="STRING" id="1611254.A0A2G5SKW2"/>
<accession>A0A2G5SKW2</accession>